<evidence type="ECO:0000256" key="1">
    <source>
        <dbReference type="SAM" id="MobiDB-lite"/>
    </source>
</evidence>
<evidence type="ECO:0000313" key="3">
    <source>
        <dbReference type="Proteomes" id="UP000257109"/>
    </source>
</evidence>
<gene>
    <name evidence="2" type="ORF">CR513_44321</name>
</gene>
<protein>
    <submittedName>
        <fullName evidence="2">Uncharacterized protein</fullName>
    </submittedName>
</protein>
<feature type="non-terminal residue" evidence="2">
    <location>
        <position position="1"/>
    </location>
</feature>
<dbReference type="Proteomes" id="UP000257109">
    <property type="component" value="Unassembled WGS sequence"/>
</dbReference>
<feature type="compositionally biased region" description="Basic and acidic residues" evidence="1">
    <location>
        <begin position="1"/>
        <end position="40"/>
    </location>
</feature>
<organism evidence="2 3">
    <name type="scientific">Mucuna pruriens</name>
    <name type="common">Velvet bean</name>
    <name type="synonym">Dolichos pruriens</name>
    <dbReference type="NCBI Taxonomy" id="157652"/>
    <lineage>
        <taxon>Eukaryota</taxon>
        <taxon>Viridiplantae</taxon>
        <taxon>Streptophyta</taxon>
        <taxon>Embryophyta</taxon>
        <taxon>Tracheophyta</taxon>
        <taxon>Spermatophyta</taxon>
        <taxon>Magnoliopsida</taxon>
        <taxon>eudicotyledons</taxon>
        <taxon>Gunneridae</taxon>
        <taxon>Pentapetalae</taxon>
        <taxon>rosids</taxon>
        <taxon>fabids</taxon>
        <taxon>Fabales</taxon>
        <taxon>Fabaceae</taxon>
        <taxon>Papilionoideae</taxon>
        <taxon>50 kb inversion clade</taxon>
        <taxon>NPAAA clade</taxon>
        <taxon>indigoferoid/millettioid clade</taxon>
        <taxon>Phaseoleae</taxon>
        <taxon>Mucuna</taxon>
    </lineage>
</organism>
<dbReference type="AlphaFoldDB" id="A0A371FBT9"/>
<accession>A0A371FBT9</accession>
<keyword evidence="3" id="KW-1185">Reference proteome</keyword>
<reference evidence="2" key="1">
    <citation type="submission" date="2018-05" db="EMBL/GenBank/DDBJ databases">
        <title>Draft genome of Mucuna pruriens seed.</title>
        <authorList>
            <person name="Nnadi N.E."/>
            <person name="Vos R."/>
            <person name="Hasami M.H."/>
            <person name="Devisetty U.K."/>
            <person name="Aguiy J.C."/>
        </authorList>
    </citation>
    <scope>NUCLEOTIDE SEQUENCE [LARGE SCALE GENOMIC DNA]</scope>
    <source>
        <strain evidence="2">JCA_2017</strain>
    </source>
</reference>
<name>A0A371FBT9_MUCPR</name>
<evidence type="ECO:0000313" key="2">
    <source>
        <dbReference type="EMBL" id="RDX75764.1"/>
    </source>
</evidence>
<comment type="caution">
    <text evidence="2">The sequence shown here is derived from an EMBL/GenBank/DDBJ whole genome shotgun (WGS) entry which is preliminary data.</text>
</comment>
<dbReference type="EMBL" id="QJKJ01009733">
    <property type="protein sequence ID" value="RDX75764.1"/>
    <property type="molecule type" value="Genomic_DNA"/>
</dbReference>
<feature type="region of interest" description="Disordered" evidence="1">
    <location>
        <begin position="1"/>
        <end position="61"/>
    </location>
</feature>
<sequence length="126" mass="14599">MRRWRTSREKPEKESKRRSCSAREGRRDTNSGDHIRREGNAARQTYGDLSSCGRVQGGKGSYRSRELGQYPILVNIHEDGVKTDRHRTLCRKLYRFVGEQVEIRGVVELETTFGRAITPEPSRYNT</sequence>
<proteinExistence type="predicted"/>